<dbReference type="PANTHER" id="PTHR43142">
    <property type="entry name" value="CARBOXYLIC ESTER HYDROLASE"/>
    <property type="match status" value="1"/>
</dbReference>
<dbReference type="SUPFAM" id="SSF53474">
    <property type="entry name" value="alpha/beta-Hydrolases"/>
    <property type="match status" value="1"/>
</dbReference>
<dbReference type="InterPro" id="IPR002168">
    <property type="entry name" value="Lipase_GDXG_HIS_AS"/>
</dbReference>
<evidence type="ECO:0000256" key="1">
    <source>
        <dbReference type="ARBA" id="ARBA00005964"/>
    </source>
</evidence>
<protein>
    <recommendedName>
        <fullName evidence="4">Carboxylic ester hydrolase</fullName>
        <ecNumber evidence="4">3.1.1.-</ecNumber>
    </recommendedName>
</protein>
<dbReference type="InterPro" id="IPR002018">
    <property type="entry name" value="CarbesteraseB"/>
</dbReference>
<evidence type="ECO:0000313" key="7">
    <source>
        <dbReference type="Proteomes" id="UP000799770"/>
    </source>
</evidence>
<dbReference type="InterPro" id="IPR019826">
    <property type="entry name" value="Carboxylesterase_B_AS"/>
</dbReference>
<feature type="domain" description="Carboxylesterase type B" evidence="5">
    <location>
        <begin position="8"/>
        <end position="459"/>
    </location>
</feature>
<proteinExistence type="inferred from homology"/>
<dbReference type="GO" id="GO:0016787">
    <property type="term" value="F:hydrolase activity"/>
    <property type="evidence" value="ECO:0007669"/>
    <property type="project" value="UniProtKB-KW"/>
</dbReference>
<dbReference type="Gene3D" id="3.40.50.1820">
    <property type="entry name" value="alpha/beta hydrolase"/>
    <property type="match status" value="1"/>
</dbReference>
<evidence type="ECO:0000256" key="2">
    <source>
        <dbReference type="ARBA" id="ARBA00010515"/>
    </source>
</evidence>
<dbReference type="Proteomes" id="UP000799770">
    <property type="component" value="Unassembled WGS sequence"/>
</dbReference>
<dbReference type="AlphaFoldDB" id="A0A6A5ZSI7"/>
<dbReference type="OrthoDB" id="6846267at2759"/>
<comment type="similarity">
    <text evidence="2">Belongs to the 'GDXG' lipolytic enzyme family.</text>
</comment>
<reference evidence="6" key="1">
    <citation type="journal article" date="2020" name="Stud. Mycol.">
        <title>101 Dothideomycetes genomes: a test case for predicting lifestyles and emergence of pathogens.</title>
        <authorList>
            <person name="Haridas S."/>
            <person name="Albert R."/>
            <person name="Binder M."/>
            <person name="Bloem J."/>
            <person name="Labutti K."/>
            <person name="Salamov A."/>
            <person name="Andreopoulos B."/>
            <person name="Baker S."/>
            <person name="Barry K."/>
            <person name="Bills G."/>
            <person name="Bluhm B."/>
            <person name="Cannon C."/>
            <person name="Castanera R."/>
            <person name="Culley D."/>
            <person name="Daum C."/>
            <person name="Ezra D."/>
            <person name="Gonzalez J."/>
            <person name="Henrissat B."/>
            <person name="Kuo A."/>
            <person name="Liang C."/>
            <person name="Lipzen A."/>
            <person name="Lutzoni F."/>
            <person name="Magnuson J."/>
            <person name="Mondo S."/>
            <person name="Nolan M."/>
            <person name="Ohm R."/>
            <person name="Pangilinan J."/>
            <person name="Park H.-J."/>
            <person name="Ramirez L."/>
            <person name="Alfaro M."/>
            <person name="Sun H."/>
            <person name="Tritt A."/>
            <person name="Yoshinaga Y."/>
            <person name="Zwiers L.-H."/>
            <person name="Turgeon B."/>
            <person name="Goodwin S."/>
            <person name="Spatafora J."/>
            <person name="Crous P."/>
            <person name="Grigoriev I."/>
        </authorList>
    </citation>
    <scope>NUCLEOTIDE SEQUENCE</scope>
    <source>
        <strain evidence="6">CBS 627.86</strain>
    </source>
</reference>
<comment type="similarity">
    <text evidence="1 4">Belongs to the type-B carboxylesterase/lipase family.</text>
</comment>
<evidence type="ECO:0000259" key="5">
    <source>
        <dbReference type="Pfam" id="PF00135"/>
    </source>
</evidence>
<dbReference type="PANTHER" id="PTHR43142:SF5">
    <property type="entry name" value="CARBOXYLIC ESTER HYDROLASE"/>
    <property type="match status" value="1"/>
</dbReference>
<evidence type="ECO:0000313" key="6">
    <source>
        <dbReference type="EMBL" id="KAF2121248.1"/>
    </source>
</evidence>
<keyword evidence="7" id="KW-1185">Reference proteome</keyword>
<dbReference type="EC" id="3.1.1.-" evidence="4"/>
<dbReference type="EMBL" id="ML977312">
    <property type="protein sequence ID" value="KAF2121248.1"/>
    <property type="molecule type" value="Genomic_DNA"/>
</dbReference>
<sequence>MTGHVEPNNVVQFRAIPYATIPARYKRSILLDSLETTNRDFTKHGFACPQIKPLDNTRGGLFKDEPHPWPMDEFKCTILQINIPLSLLQNPPPKSNKLPVLVYIHGGGFYLGNIDSHHSTHLVVSKSITDAQPIIAVNIQYRVGALGFLYTDEANSNCALNDQRTALLWLQKFIGGFGGDRERVTVFGESAGSMSICYHMLAPPPPEGPLFNRAILMSGILGPISTPVFIEQAEARAEEFKKMLQKMGVDGPDHASVEDVVAASQKLIENSTLWLHVQADGWFGAETGKLTWDRVPELLGKCEWVDEIVVGTTGFEGPTMIANAQKMTPTSFLKGIEDQIGPKAASRTKEIYRLTEDMDQNLFLTPAMQWIGDVVFDAPAQNLVRYLTTKTDKKVYRYIFDARNPFPGHPLYQTAHHWVDIYYLFMTCQFRYPSQRLKDLSKKHAQLWTDFANGKAPWKEFKYGDGEEAVMMIAEERDGWIERTVAEDAALNERDTLQRAERLWETWAGEQGILRRSSTLPTAPFRRSE</sequence>
<evidence type="ECO:0000256" key="4">
    <source>
        <dbReference type="RuleBase" id="RU361235"/>
    </source>
</evidence>
<evidence type="ECO:0000256" key="3">
    <source>
        <dbReference type="ARBA" id="ARBA00022801"/>
    </source>
</evidence>
<name>A0A6A5ZSI7_9PLEO</name>
<dbReference type="PROSITE" id="PS00122">
    <property type="entry name" value="CARBOXYLESTERASE_B_1"/>
    <property type="match status" value="1"/>
</dbReference>
<accession>A0A6A5ZSI7</accession>
<gene>
    <name evidence="6" type="ORF">BDV96DRAFT_609395</name>
</gene>
<organism evidence="6 7">
    <name type="scientific">Lophiotrema nucula</name>
    <dbReference type="NCBI Taxonomy" id="690887"/>
    <lineage>
        <taxon>Eukaryota</taxon>
        <taxon>Fungi</taxon>
        <taxon>Dikarya</taxon>
        <taxon>Ascomycota</taxon>
        <taxon>Pezizomycotina</taxon>
        <taxon>Dothideomycetes</taxon>
        <taxon>Pleosporomycetidae</taxon>
        <taxon>Pleosporales</taxon>
        <taxon>Lophiotremataceae</taxon>
        <taxon>Lophiotrema</taxon>
    </lineage>
</organism>
<keyword evidence="3 4" id="KW-0378">Hydrolase</keyword>
<dbReference type="PROSITE" id="PS01173">
    <property type="entry name" value="LIPASE_GDXG_HIS"/>
    <property type="match status" value="1"/>
</dbReference>
<dbReference type="Pfam" id="PF00135">
    <property type="entry name" value="COesterase"/>
    <property type="match status" value="1"/>
</dbReference>
<dbReference type="InterPro" id="IPR029058">
    <property type="entry name" value="AB_hydrolase_fold"/>
</dbReference>